<evidence type="ECO:0000256" key="7">
    <source>
        <dbReference type="ARBA" id="ARBA00023118"/>
    </source>
</evidence>
<dbReference type="AlphaFoldDB" id="A0A934VU45"/>
<dbReference type="Proteomes" id="UP000617628">
    <property type="component" value="Unassembled WGS sequence"/>
</dbReference>
<dbReference type="CDD" id="cd01651">
    <property type="entry name" value="RT_G2_intron"/>
    <property type="match status" value="1"/>
</dbReference>
<dbReference type="GO" id="GO:0051607">
    <property type="term" value="P:defense response to virus"/>
    <property type="evidence" value="ECO:0007669"/>
    <property type="project" value="UniProtKB-KW"/>
</dbReference>
<evidence type="ECO:0000259" key="10">
    <source>
        <dbReference type="PROSITE" id="PS50878"/>
    </source>
</evidence>
<keyword evidence="4" id="KW-0479">Metal-binding</keyword>
<comment type="similarity">
    <text evidence="8">Belongs to the bacterial reverse transcriptase family.</text>
</comment>
<dbReference type="InterPro" id="IPR051083">
    <property type="entry name" value="GrpII_Intron_Splice-Mob/Def"/>
</dbReference>
<comment type="catalytic activity">
    <reaction evidence="9">
        <text>DNA(n) + a 2'-deoxyribonucleoside 5'-triphosphate = DNA(n+1) + diphosphate</text>
        <dbReference type="Rhea" id="RHEA:22508"/>
        <dbReference type="Rhea" id="RHEA-COMP:17339"/>
        <dbReference type="Rhea" id="RHEA-COMP:17340"/>
        <dbReference type="ChEBI" id="CHEBI:33019"/>
        <dbReference type="ChEBI" id="CHEBI:61560"/>
        <dbReference type="ChEBI" id="CHEBI:173112"/>
        <dbReference type="EC" id="2.7.7.49"/>
    </reaction>
</comment>
<evidence type="ECO:0000313" key="12">
    <source>
        <dbReference type="Proteomes" id="UP000617628"/>
    </source>
</evidence>
<dbReference type="Pfam" id="PF00078">
    <property type="entry name" value="RVT_1"/>
    <property type="match status" value="1"/>
</dbReference>
<dbReference type="NCBIfam" id="TIGR04416">
    <property type="entry name" value="group_II_RT_mat"/>
    <property type="match status" value="1"/>
</dbReference>
<evidence type="ECO:0000256" key="6">
    <source>
        <dbReference type="ARBA" id="ARBA00022918"/>
    </source>
</evidence>
<dbReference type="InterPro" id="IPR000123">
    <property type="entry name" value="Reverse_transcriptase_msDNA"/>
</dbReference>
<dbReference type="GO" id="GO:0003723">
    <property type="term" value="F:RNA binding"/>
    <property type="evidence" value="ECO:0007669"/>
    <property type="project" value="InterPro"/>
</dbReference>
<dbReference type="PANTHER" id="PTHR34047:SF8">
    <property type="entry name" value="PROTEIN YKFC"/>
    <property type="match status" value="1"/>
</dbReference>
<evidence type="ECO:0000256" key="3">
    <source>
        <dbReference type="ARBA" id="ARBA00022695"/>
    </source>
</evidence>
<dbReference type="EMBL" id="JAENIL010000130">
    <property type="protein sequence ID" value="MBK1880730.1"/>
    <property type="molecule type" value="Genomic_DNA"/>
</dbReference>
<organism evidence="11 12">
    <name type="scientific">Pelagicoccus mobilis</name>
    <dbReference type="NCBI Taxonomy" id="415221"/>
    <lineage>
        <taxon>Bacteria</taxon>
        <taxon>Pseudomonadati</taxon>
        <taxon>Verrucomicrobiota</taxon>
        <taxon>Opitutia</taxon>
        <taxon>Puniceicoccales</taxon>
        <taxon>Pelagicoccaceae</taxon>
        <taxon>Pelagicoccus</taxon>
    </lineage>
</organism>
<proteinExistence type="inferred from homology"/>
<keyword evidence="2 11" id="KW-0808">Transferase</keyword>
<keyword evidence="6 11" id="KW-0695">RNA-directed DNA polymerase</keyword>
<dbReference type="SUPFAM" id="SSF56672">
    <property type="entry name" value="DNA/RNA polymerases"/>
    <property type="match status" value="1"/>
</dbReference>
<dbReference type="InterPro" id="IPR043502">
    <property type="entry name" value="DNA/RNA_pol_sf"/>
</dbReference>
<dbReference type="EC" id="2.7.7.49" evidence="1"/>
<dbReference type="InterPro" id="IPR043128">
    <property type="entry name" value="Rev_trsase/Diguanyl_cyclase"/>
</dbReference>
<evidence type="ECO:0000256" key="8">
    <source>
        <dbReference type="ARBA" id="ARBA00034120"/>
    </source>
</evidence>
<dbReference type="Pfam" id="PF08388">
    <property type="entry name" value="GIIM"/>
    <property type="match status" value="1"/>
</dbReference>
<protein>
    <recommendedName>
        <fullName evidence="1">RNA-directed DNA polymerase</fullName>
        <ecNumber evidence="1">2.7.7.49</ecNumber>
    </recommendedName>
</protein>
<dbReference type="Gene3D" id="3.30.70.270">
    <property type="match status" value="1"/>
</dbReference>
<keyword evidence="5" id="KW-0460">Magnesium</keyword>
<dbReference type="GO" id="GO:0046872">
    <property type="term" value="F:metal ion binding"/>
    <property type="evidence" value="ECO:0007669"/>
    <property type="project" value="UniProtKB-KW"/>
</dbReference>
<evidence type="ECO:0000256" key="5">
    <source>
        <dbReference type="ARBA" id="ARBA00022842"/>
    </source>
</evidence>
<dbReference type="PRINTS" id="PR00866">
    <property type="entry name" value="RNADNAPOLMS"/>
</dbReference>
<gene>
    <name evidence="11" type="primary">ltrA</name>
    <name evidence="11" type="ORF">JIN87_27860</name>
</gene>
<sequence length="489" mass="56259">MQKSAEGIVASWNEPGVVADGGSVRRMDWRSHLERRPERLTEQSESECVVRKPSALAGLPSYRRGERVDAEGSADCSSEKLLMERIVESANMNAAYRKVKANKGVAGVDRMSVEELADFIKSHWPGIRDRLLDGSYRPEPVLRVELPKPDGGTRLLGIPTVLDRLIQQAILQVLQEDHDKSFSESSFGFRPGRSARQAIRKARDYVKEGRRWVVDLDLEKFFDKVNHDLLMSEVGKIVSDPRLLKLIRGYLKAGVMVGSKSLPTARGTPQGGPLSPFLANVLLDRFDKEMERRGHAFVRYADDCNIYVTTRRSANRVLASVTRFLERKLKLLVNKSKSAADRPWRRTFLGFTISVWNRIRVSERSWRRFKFRVRALTRRNSGWSIERVLSELNVFVRGWKGYYDVADSRDPFVECERWIRRKLRCYQLKQWGKSGYRNLRRLGVDRRIAWITSKSPHGPWRLSRTPGVNWALNNDYWRGKGLISLSALT</sequence>
<evidence type="ECO:0000313" key="11">
    <source>
        <dbReference type="EMBL" id="MBK1880730.1"/>
    </source>
</evidence>
<evidence type="ECO:0000256" key="4">
    <source>
        <dbReference type="ARBA" id="ARBA00022723"/>
    </source>
</evidence>
<reference evidence="11" key="1">
    <citation type="submission" date="2021-01" db="EMBL/GenBank/DDBJ databases">
        <title>Modified the classification status of verrucomicrobia.</title>
        <authorList>
            <person name="Feng X."/>
        </authorList>
    </citation>
    <scope>NUCLEOTIDE SEQUENCE</scope>
    <source>
        <strain evidence="11">KCTC 13126</strain>
    </source>
</reference>
<keyword evidence="7" id="KW-0051">Antiviral defense</keyword>
<keyword evidence="3 11" id="KW-0548">Nucleotidyltransferase</keyword>
<evidence type="ECO:0000256" key="2">
    <source>
        <dbReference type="ARBA" id="ARBA00022679"/>
    </source>
</evidence>
<dbReference type="InterPro" id="IPR030931">
    <property type="entry name" value="Group_II_RT_mat"/>
</dbReference>
<keyword evidence="12" id="KW-1185">Reference proteome</keyword>
<evidence type="ECO:0000256" key="9">
    <source>
        <dbReference type="ARBA" id="ARBA00048173"/>
    </source>
</evidence>
<feature type="domain" description="Reverse transcriptase" evidence="10">
    <location>
        <begin position="127"/>
        <end position="353"/>
    </location>
</feature>
<dbReference type="PROSITE" id="PS50878">
    <property type="entry name" value="RT_POL"/>
    <property type="match status" value="1"/>
</dbReference>
<dbReference type="GO" id="GO:0003964">
    <property type="term" value="F:RNA-directed DNA polymerase activity"/>
    <property type="evidence" value="ECO:0007669"/>
    <property type="project" value="UniProtKB-KW"/>
</dbReference>
<dbReference type="RefSeq" id="WP_200360003.1">
    <property type="nucleotide sequence ID" value="NZ_JAENIL010000130.1"/>
</dbReference>
<dbReference type="PANTHER" id="PTHR34047">
    <property type="entry name" value="NUCLEAR INTRON MATURASE 1, MITOCHONDRIAL-RELATED"/>
    <property type="match status" value="1"/>
</dbReference>
<evidence type="ECO:0000256" key="1">
    <source>
        <dbReference type="ARBA" id="ARBA00012493"/>
    </source>
</evidence>
<dbReference type="InterPro" id="IPR013597">
    <property type="entry name" value="Mat_intron_G2"/>
</dbReference>
<dbReference type="InterPro" id="IPR000477">
    <property type="entry name" value="RT_dom"/>
</dbReference>
<name>A0A934VU45_9BACT</name>
<comment type="caution">
    <text evidence="11">The sequence shown here is derived from an EMBL/GenBank/DDBJ whole genome shotgun (WGS) entry which is preliminary data.</text>
</comment>
<accession>A0A934VU45</accession>